<comment type="caution">
    <text evidence="2">The sequence shown here is derived from an EMBL/GenBank/DDBJ whole genome shotgun (WGS) entry which is preliminary data.</text>
</comment>
<accession>F9SYB4</accession>
<protein>
    <recommendedName>
        <fullName evidence="4">Oxidoreductase molybdopterin-binding domain-containing protein</fullName>
    </recommendedName>
</protein>
<evidence type="ECO:0000313" key="2">
    <source>
        <dbReference type="EMBL" id="EGU46040.1"/>
    </source>
</evidence>
<reference evidence="2 3" key="1">
    <citation type="journal article" date="2012" name="Int. J. Syst. Evol. Microbiol.">
        <title>Vibrio caribbeanicus sp. nov., isolated from the marine sponge Scleritoderma cyanea.</title>
        <authorList>
            <person name="Hoffmann M."/>
            <person name="Monday S.R."/>
            <person name="Allard M.W."/>
            <person name="Strain E.A."/>
            <person name="Whittaker P."/>
            <person name="Naum M."/>
            <person name="McCarthy P.J."/>
            <person name="Lopez J.V."/>
            <person name="Fischer M."/>
            <person name="Brown E.W."/>
        </authorList>
    </citation>
    <scope>NUCLEOTIDE SEQUENCE [LARGE SCALE GENOMIC DNA]</scope>
    <source>
        <strain evidence="3">CIP 102891 / ATCC 33934</strain>
    </source>
</reference>
<sequence length="166" mass="18511">MTSFLRAFLMSCAVLLVSTAHAIPSPQGEPILWISGKISQSNSTSGIEMDEAMLQVLNTGTIHTNNHVIEQVTEYSGPTLTSLLDYVGATGTQIKVTAWDEYVVTIPIADIKTYQVLLATHEAGKRMTIDDKGPFFIVFPFSDYPELRNDYYYSLSIWQVKEIVIE</sequence>
<evidence type="ECO:0000313" key="3">
    <source>
        <dbReference type="Proteomes" id="UP000002817"/>
    </source>
</evidence>
<feature type="signal peptide" evidence="1">
    <location>
        <begin position="1"/>
        <end position="22"/>
    </location>
</feature>
<feature type="chain" id="PRO_5003388057" description="Oxidoreductase molybdopterin-binding domain-containing protein" evidence="1">
    <location>
        <begin position="23"/>
        <end position="166"/>
    </location>
</feature>
<gene>
    <name evidence="2" type="ORF">VIOR3934_13367</name>
</gene>
<dbReference type="RefSeq" id="WP_004418505.1">
    <property type="nucleotide sequence ID" value="NZ_ACZV01000004.1"/>
</dbReference>
<dbReference type="EMBL" id="AFWH01000073">
    <property type="protein sequence ID" value="EGU46040.1"/>
    <property type="molecule type" value="Genomic_DNA"/>
</dbReference>
<dbReference type="SUPFAM" id="SSF56524">
    <property type="entry name" value="Oxidoreductase molybdopterin-binding domain"/>
    <property type="match status" value="1"/>
</dbReference>
<dbReference type="PATRIC" id="fig|675816.5.peg.3892"/>
<evidence type="ECO:0008006" key="4">
    <source>
        <dbReference type="Google" id="ProtNLM"/>
    </source>
</evidence>
<organism evidence="2 3">
    <name type="scientific">Vibrio orientalis CIP 102891 = ATCC 33934</name>
    <dbReference type="NCBI Taxonomy" id="675816"/>
    <lineage>
        <taxon>Bacteria</taxon>
        <taxon>Pseudomonadati</taxon>
        <taxon>Pseudomonadota</taxon>
        <taxon>Gammaproteobacteria</taxon>
        <taxon>Vibrionales</taxon>
        <taxon>Vibrionaceae</taxon>
        <taxon>Vibrio</taxon>
        <taxon>Vibrio oreintalis group</taxon>
    </lineage>
</organism>
<dbReference type="eggNOG" id="COG3915">
    <property type="taxonomic scope" value="Bacteria"/>
</dbReference>
<dbReference type="Gene3D" id="3.90.420.10">
    <property type="entry name" value="Oxidoreductase, molybdopterin-binding domain"/>
    <property type="match status" value="1"/>
</dbReference>
<dbReference type="OrthoDB" id="9798763at2"/>
<name>F9SYB4_VIBOR</name>
<keyword evidence="1" id="KW-0732">Signal</keyword>
<evidence type="ECO:0000256" key="1">
    <source>
        <dbReference type="SAM" id="SignalP"/>
    </source>
</evidence>
<dbReference type="Proteomes" id="UP000002817">
    <property type="component" value="Unassembled WGS sequence"/>
</dbReference>
<proteinExistence type="predicted"/>
<dbReference type="STRING" id="675816.VIA_000713"/>
<dbReference type="InterPro" id="IPR036374">
    <property type="entry name" value="OxRdtase_Mopterin-bd_sf"/>
</dbReference>
<dbReference type="AlphaFoldDB" id="F9SYB4"/>